<dbReference type="GO" id="GO:0006281">
    <property type="term" value="P:DNA repair"/>
    <property type="evidence" value="ECO:0007669"/>
    <property type="project" value="TreeGrafter"/>
</dbReference>
<evidence type="ECO:0000256" key="1">
    <source>
        <dbReference type="ARBA" id="ARBA00022723"/>
    </source>
</evidence>
<keyword evidence="1" id="KW-0479">Metal-binding</keyword>
<dbReference type="GO" id="GO:0008967">
    <property type="term" value="F:phosphoglycolate phosphatase activity"/>
    <property type="evidence" value="ECO:0007669"/>
    <property type="project" value="TreeGrafter"/>
</dbReference>
<dbReference type="InterPro" id="IPR041492">
    <property type="entry name" value="HAD_2"/>
</dbReference>
<sequence>MKDIALVVFDWDGTLMDSVGRIVSSMQATARALAMPEPSEEAVRNIIGLSLRPALDQLFPNLDEKGREQLLAVYRDQYVDLDPTPTPLFPGVEAMLDELRASGKTLAVATGKARAGLERVFAQTGLEVHFITSRTADDAQSKPHPDMLEQILSQTGISPSRALMIGDSVLDITMAKAAGMWAAGVTFGVHGAEKLRAAGADLLINDWRDWSLA</sequence>
<dbReference type="SUPFAM" id="SSF56784">
    <property type="entry name" value="HAD-like"/>
    <property type="match status" value="1"/>
</dbReference>
<proteinExistence type="predicted"/>
<dbReference type="EMBL" id="RJUL01000004">
    <property type="protein sequence ID" value="ROQ27570.1"/>
    <property type="molecule type" value="Genomic_DNA"/>
</dbReference>
<evidence type="ECO:0000313" key="3">
    <source>
        <dbReference type="Proteomes" id="UP000268033"/>
    </source>
</evidence>
<dbReference type="InterPro" id="IPR006439">
    <property type="entry name" value="HAD-SF_hydro_IA"/>
</dbReference>
<dbReference type="STRING" id="584787.GCA_001247655_02665"/>
<organism evidence="2 3">
    <name type="scientific">Gallaecimonas pentaromativorans</name>
    <dbReference type="NCBI Taxonomy" id="584787"/>
    <lineage>
        <taxon>Bacteria</taxon>
        <taxon>Pseudomonadati</taxon>
        <taxon>Pseudomonadota</taxon>
        <taxon>Gammaproteobacteria</taxon>
        <taxon>Enterobacterales</taxon>
        <taxon>Gallaecimonadaceae</taxon>
        <taxon>Gallaecimonas</taxon>
    </lineage>
</organism>
<dbReference type="Pfam" id="PF13419">
    <property type="entry name" value="HAD_2"/>
    <property type="match status" value="1"/>
</dbReference>
<reference evidence="2 3" key="1">
    <citation type="submission" date="2018-11" db="EMBL/GenBank/DDBJ databases">
        <title>Genomic Encyclopedia of Type Strains, Phase IV (KMG-IV): sequencing the most valuable type-strain genomes for metagenomic binning, comparative biology and taxonomic classification.</title>
        <authorList>
            <person name="Goeker M."/>
        </authorList>
    </citation>
    <scope>NUCLEOTIDE SEQUENCE [LARGE SCALE GENOMIC DNA]</scope>
    <source>
        <strain evidence="2 3">DSM 21945</strain>
    </source>
</reference>
<dbReference type="InterPro" id="IPR050155">
    <property type="entry name" value="HAD-like_hydrolase_sf"/>
</dbReference>
<dbReference type="InterPro" id="IPR006549">
    <property type="entry name" value="HAD-SF_hydro_IIIA"/>
</dbReference>
<dbReference type="PANTHER" id="PTHR43434">
    <property type="entry name" value="PHOSPHOGLYCOLATE PHOSPHATASE"/>
    <property type="match status" value="1"/>
</dbReference>
<dbReference type="NCBIfam" id="TIGR01662">
    <property type="entry name" value="HAD-SF-IIIA"/>
    <property type="match status" value="1"/>
</dbReference>
<protein>
    <submittedName>
        <fullName evidence="2">Phosphoglycolate phosphatase</fullName>
    </submittedName>
</protein>
<name>A0A3N1PL07_9GAMM</name>
<dbReference type="Proteomes" id="UP000268033">
    <property type="component" value="Unassembled WGS sequence"/>
</dbReference>
<dbReference type="PANTHER" id="PTHR43434:SF24">
    <property type="entry name" value="HYDROLASE-RELATED"/>
    <property type="match status" value="1"/>
</dbReference>
<dbReference type="Gene3D" id="3.40.50.1000">
    <property type="entry name" value="HAD superfamily/HAD-like"/>
    <property type="match status" value="1"/>
</dbReference>
<dbReference type="InterPro" id="IPR023214">
    <property type="entry name" value="HAD_sf"/>
</dbReference>
<dbReference type="SFLD" id="SFLDG01135">
    <property type="entry name" value="C1.5.6:_HAD__Beta-PGM__Phospha"/>
    <property type="match status" value="1"/>
</dbReference>
<dbReference type="SFLD" id="SFLDG01129">
    <property type="entry name" value="C1.5:_HAD__Beta-PGM__Phosphata"/>
    <property type="match status" value="1"/>
</dbReference>
<gene>
    <name evidence="2" type="ORF">EDC28_104221</name>
</gene>
<dbReference type="GO" id="GO:0046872">
    <property type="term" value="F:metal ion binding"/>
    <property type="evidence" value="ECO:0007669"/>
    <property type="project" value="UniProtKB-KW"/>
</dbReference>
<evidence type="ECO:0000313" key="2">
    <source>
        <dbReference type="EMBL" id="ROQ27570.1"/>
    </source>
</evidence>
<keyword evidence="3" id="KW-1185">Reference proteome</keyword>
<dbReference type="RefSeq" id="WP_123421384.1">
    <property type="nucleotide sequence ID" value="NZ_RJUL01000004.1"/>
</dbReference>
<comment type="caution">
    <text evidence="2">The sequence shown here is derived from an EMBL/GenBank/DDBJ whole genome shotgun (WGS) entry which is preliminary data.</text>
</comment>
<dbReference type="InterPro" id="IPR036412">
    <property type="entry name" value="HAD-like_sf"/>
</dbReference>
<dbReference type="NCBIfam" id="TIGR01549">
    <property type="entry name" value="HAD-SF-IA-v1"/>
    <property type="match status" value="1"/>
</dbReference>
<dbReference type="InterPro" id="IPR023198">
    <property type="entry name" value="PGP-like_dom2"/>
</dbReference>
<dbReference type="NCBIfam" id="TIGR01509">
    <property type="entry name" value="HAD-SF-IA-v3"/>
    <property type="match status" value="1"/>
</dbReference>
<dbReference type="Gene3D" id="1.10.150.240">
    <property type="entry name" value="Putative phosphatase, domain 2"/>
    <property type="match status" value="1"/>
</dbReference>
<dbReference type="GO" id="GO:0005829">
    <property type="term" value="C:cytosol"/>
    <property type="evidence" value="ECO:0007669"/>
    <property type="project" value="TreeGrafter"/>
</dbReference>
<dbReference type="SFLD" id="SFLDS00003">
    <property type="entry name" value="Haloacid_Dehalogenase"/>
    <property type="match status" value="1"/>
</dbReference>
<accession>A0A3N1PL07</accession>
<dbReference type="AlphaFoldDB" id="A0A3N1PL07"/>